<feature type="compositionally biased region" description="Acidic residues" evidence="1">
    <location>
        <begin position="502"/>
        <end position="515"/>
    </location>
</feature>
<evidence type="ECO:0000313" key="2">
    <source>
        <dbReference type="EMBL" id="KAK1946398.1"/>
    </source>
</evidence>
<dbReference type="Proteomes" id="UP001259832">
    <property type="component" value="Unassembled WGS sequence"/>
</dbReference>
<name>A0AAD9GYG2_9STRA</name>
<gene>
    <name evidence="2" type="ORF">P3T76_001951</name>
</gene>
<dbReference type="EMBL" id="JASMQC010000003">
    <property type="protein sequence ID" value="KAK1946398.1"/>
    <property type="molecule type" value="Genomic_DNA"/>
</dbReference>
<evidence type="ECO:0000256" key="1">
    <source>
        <dbReference type="SAM" id="MobiDB-lite"/>
    </source>
</evidence>
<feature type="region of interest" description="Disordered" evidence="1">
    <location>
        <begin position="496"/>
        <end position="529"/>
    </location>
</feature>
<dbReference type="AlphaFoldDB" id="A0AAD9GYG2"/>
<accession>A0AAD9GYG2</accession>
<organism evidence="2 3">
    <name type="scientific">Phytophthora citrophthora</name>
    <dbReference type="NCBI Taxonomy" id="4793"/>
    <lineage>
        <taxon>Eukaryota</taxon>
        <taxon>Sar</taxon>
        <taxon>Stramenopiles</taxon>
        <taxon>Oomycota</taxon>
        <taxon>Peronosporomycetes</taxon>
        <taxon>Peronosporales</taxon>
        <taxon>Peronosporaceae</taxon>
        <taxon>Phytophthora</taxon>
    </lineage>
</organism>
<sequence>MERAFDSTYTAHPLDSRFVSAALDFLLNCGPDMTLEQVRVVDQIIGKAVSKTKELLLLRYHSEDNSNTEEIQQEGDDDRLGDLLDIAFQRAASHLDRTEKHSSDGHQVSQRCSQVIDALCAISTKDGEPMDQEILWQELLCHCWDETAAGLALELLLLRAQMDVDGDSDNWMGATATLQVVSSLYAQFPVTLKRFSMDQVSVLVSTLIDEGPAYPFTPRMQLQLELLRYLAAVDFLDNSDDLDTAQWLDDYFPECFVCCGVALQLLDDWKQEDGVGMLRMMDMCLLVFKTVLGTFATKREDFYTLLKILTPTITAALTRLTSRPAIPNEPTARKISDSCLETSLYLLVKVAPVIEEDECDALMTIFERLLVPIPASDFSTRPVLLSGCFDAIHQILVHSSIAEMMEPPLIKLLEDGDLQVLYVQYTSRQDRSVDSSSNSSHSGSDEDIETEKAVPIACLLSGMGLDDTKDSDELAIQDSDEISTCTCSGASVLRPDAPQWFGEEDSDDDTNEMESEVSSLLPDTVDDDTTSGIVCIASTTTMPQWFDDTDGEDEAGIDLP</sequence>
<protein>
    <submittedName>
        <fullName evidence="2">Uncharacterized protein</fullName>
    </submittedName>
</protein>
<comment type="caution">
    <text evidence="2">The sequence shown here is derived from an EMBL/GenBank/DDBJ whole genome shotgun (WGS) entry which is preliminary data.</text>
</comment>
<evidence type="ECO:0000313" key="3">
    <source>
        <dbReference type="Proteomes" id="UP001259832"/>
    </source>
</evidence>
<proteinExistence type="predicted"/>
<reference evidence="2" key="1">
    <citation type="submission" date="2023-08" db="EMBL/GenBank/DDBJ databases">
        <title>Reference Genome Resource for the Citrus Pathogen Phytophthora citrophthora.</title>
        <authorList>
            <person name="Moller H."/>
            <person name="Coetzee B."/>
            <person name="Rose L.J."/>
            <person name="Van Niekerk J.M."/>
        </authorList>
    </citation>
    <scope>NUCLEOTIDE SEQUENCE</scope>
    <source>
        <strain evidence="2">STE-U-9442</strain>
    </source>
</reference>
<keyword evidence="3" id="KW-1185">Reference proteome</keyword>